<evidence type="ECO:0000256" key="6">
    <source>
        <dbReference type="SAM" id="SignalP"/>
    </source>
</evidence>
<evidence type="ECO:0000256" key="4">
    <source>
        <dbReference type="ARBA" id="ARBA00023136"/>
    </source>
</evidence>
<keyword evidence="5" id="KW-0998">Cell outer membrane</keyword>
<feature type="chain" id="PRO_5010264059" evidence="6">
    <location>
        <begin position="28"/>
        <end position="541"/>
    </location>
</feature>
<evidence type="ECO:0000256" key="1">
    <source>
        <dbReference type="ARBA" id="ARBA00004442"/>
    </source>
</evidence>
<comment type="similarity">
    <text evidence="2">Belongs to the SusD family.</text>
</comment>
<dbReference type="PROSITE" id="PS51257">
    <property type="entry name" value="PROKAR_LIPOPROTEIN"/>
    <property type="match status" value="1"/>
</dbReference>
<evidence type="ECO:0000256" key="5">
    <source>
        <dbReference type="ARBA" id="ARBA00023237"/>
    </source>
</evidence>
<dbReference type="Proteomes" id="UP000183129">
    <property type="component" value="Unassembled WGS sequence"/>
</dbReference>
<evidence type="ECO:0000259" key="7">
    <source>
        <dbReference type="Pfam" id="PF07980"/>
    </source>
</evidence>
<dbReference type="EMBL" id="FONS01000002">
    <property type="protein sequence ID" value="SFE72617.1"/>
    <property type="molecule type" value="Genomic_DNA"/>
</dbReference>
<dbReference type="GO" id="GO:0009279">
    <property type="term" value="C:cell outer membrane"/>
    <property type="evidence" value="ECO:0007669"/>
    <property type="project" value="UniProtKB-SubCell"/>
</dbReference>
<dbReference type="InterPro" id="IPR011990">
    <property type="entry name" value="TPR-like_helical_dom_sf"/>
</dbReference>
<dbReference type="AlphaFoldDB" id="A0A1I2CWB0"/>
<dbReference type="CDD" id="cd08977">
    <property type="entry name" value="SusD"/>
    <property type="match status" value="1"/>
</dbReference>
<feature type="signal peptide" evidence="6">
    <location>
        <begin position="1"/>
        <end position="27"/>
    </location>
</feature>
<dbReference type="SUPFAM" id="SSF48452">
    <property type="entry name" value="TPR-like"/>
    <property type="match status" value="1"/>
</dbReference>
<accession>A0A1I2CWB0</accession>
<evidence type="ECO:0000259" key="8">
    <source>
        <dbReference type="Pfam" id="PF14322"/>
    </source>
</evidence>
<name>A0A1I2CWB0_9SPHI</name>
<dbReference type="Pfam" id="PF14322">
    <property type="entry name" value="SusD-like_3"/>
    <property type="match status" value="1"/>
</dbReference>
<gene>
    <name evidence="9" type="ORF">SAMN03003324_01231</name>
</gene>
<sequence>MDMKIKNIRFRRSLSLLLIGMTLTAISSCEKQTDLVPNNSFAEGDAFVTPDRIAQAINGVYSAAQAGAYSADGSNRGYPFGAANTEQQDARGEDVIAVPSFFVITYESTYLANSPNNTSMWETLYAMINRANVVIEGVKTAAASNVITPQLALQYEGEARYLRAMGHHELLVHFARPYGQTPDASHLGVPYRTVGINTPQKVEENLAQGRNSVKECYDKILEDLTFAETNLPATYATANIKVTHATKGAAIAMKTRMYLHMGNWAKVIEEGNKIVSASAPFTSSIGGYTLTASPDGPFASNYGNTESIFSIENNTNRSSGTNGSISAMYSKGPGRALIALSPIIWNAPFWKANDLRRTLLASNDATATVAPRAYFSNKYRDQATFTDANPIIRYAEVLLNVAEASARVNGVNDRALALLNAVRNRSVTTVADQYTLANFTGPNDLISAVLNERRIEFLAEGHRWSDIHRLSTDAVFTTGGIPAKVSYANTTFASWNATTPYTGIRGVTQIPAADYRFVWPIPQSETDNNSVLKGQQNPGWN</sequence>
<dbReference type="Gene3D" id="1.25.40.390">
    <property type="match status" value="1"/>
</dbReference>
<dbReference type="InterPro" id="IPR033985">
    <property type="entry name" value="SusD-like_N"/>
</dbReference>
<organism evidence="9 10">
    <name type="scientific">Pedobacter antarcticus</name>
    <dbReference type="NCBI Taxonomy" id="34086"/>
    <lineage>
        <taxon>Bacteria</taxon>
        <taxon>Pseudomonadati</taxon>
        <taxon>Bacteroidota</taxon>
        <taxon>Sphingobacteriia</taxon>
        <taxon>Sphingobacteriales</taxon>
        <taxon>Sphingobacteriaceae</taxon>
        <taxon>Pedobacter</taxon>
    </lineage>
</organism>
<dbReference type="InterPro" id="IPR012944">
    <property type="entry name" value="SusD_RagB_dom"/>
</dbReference>
<keyword evidence="4" id="KW-0472">Membrane</keyword>
<evidence type="ECO:0000313" key="10">
    <source>
        <dbReference type="Proteomes" id="UP000183129"/>
    </source>
</evidence>
<reference evidence="9 10" key="1">
    <citation type="submission" date="2016-10" db="EMBL/GenBank/DDBJ databases">
        <authorList>
            <person name="de Groot N.N."/>
        </authorList>
    </citation>
    <scope>NUCLEOTIDE SEQUENCE [LARGE SCALE GENOMIC DNA]</scope>
    <source>
        <strain evidence="9 10">ATCC 51969</strain>
    </source>
</reference>
<feature type="domain" description="RagB/SusD" evidence="7">
    <location>
        <begin position="379"/>
        <end position="540"/>
    </location>
</feature>
<feature type="domain" description="SusD-like N-terminal" evidence="8">
    <location>
        <begin position="106"/>
        <end position="259"/>
    </location>
</feature>
<evidence type="ECO:0000313" key="9">
    <source>
        <dbReference type="EMBL" id="SFE72617.1"/>
    </source>
</evidence>
<proteinExistence type="inferred from homology"/>
<dbReference type="RefSeq" id="WP_070808178.1">
    <property type="nucleotide sequence ID" value="NZ_FONS01000002.1"/>
</dbReference>
<evidence type="ECO:0000256" key="2">
    <source>
        <dbReference type="ARBA" id="ARBA00006275"/>
    </source>
</evidence>
<dbReference type="Pfam" id="PF07980">
    <property type="entry name" value="SusD_RagB"/>
    <property type="match status" value="1"/>
</dbReference>
<keyword evidence="3 6" id="KW-0732">Signal</keyword>
<protein>
    <submittedName>
        <fullName evidence="9">Starch-binding associating with outer membrane</fullName>
    </submittedName>
</protein>
<comment type="subcellular location">
    <subcellularLocation>
        <location evidence="1">Cell outer membrane</location>
    </subcellularLocation>
</comment>
<evidence type="ECO:0000256" key="3">
    <source>
        <dbReference type="ARBA" id="ARBA00022729"/>
    </source>
</evidence>